<evidence type="ECO:0000313" key="2">
    <source>
        <dbReference type="EMBL" id="CAK0802624.1"/>
    </source>
</evidence>
<feature type="compositionally biased region" description="Low complexity" evidence="1">
    <location>
        <begin position="67"/>
        <end position="79"/>
    </location>
</feature>
<comment type="caution">
    <text evidence="2">The sequence shown here is derived from an EMBL/GenBank/DDBJ whole genome shotgun (WGS) entry which is preliminary data.</text>
</comment>
<evidence type="ECO:0000313" key="3">
    <source>
        <dbReference type="Proteomes" id="UP001189429"/>
    </source>
</evidence>
<gene>
    <name evidence="2" type="ORF">PCOR1329_LOCUS10079</name>
</gene>
<sequence>ARRLKMQASDHPGRLPWRIELHPRRVGEAARSEARGSPSRRRRCAAAAVSLGPIFRHHPLQAMWAASRSTSTIRPTSSSGATVPAPLADEPLLAGGGSFHEFKGGGHARGPRESRAGLRPHSVLEVARGPSKAIFELV</sequence>
<organism evidence="2 3">
    <name type="scientific">Prorocentrum cordatum</name>
    <dbReference type="NCBI Taxonomy" id="2364126"/>
    <lineage>
        <taxon>Eukaryota</taxon>
        <taxon>Sar</taxon>
        <taxon>Alveolata</taxon>
        <taxon>Dinophyceae</taxon>
        <taxon>Prorocentrales</taxon>
        <taxon>Prorocentraceae</taxon>
        <taxon>Prorocentrum</taxon>
    </lineage>
</organism>
<feature type="region of interest" description="Disordered" evidence="1">
    <location>
        <begin position="66"/>
        <end position="118"/>
    </location>
</feature>
<proteinExistence type="predicted"/>
<keyword evidence="3" id="KW-1185">Reference proteome</keyword>
<feature type="compositionally biased region" description="Basic and acidic residues" evidence="1">
    <location>
        <begin position="100"/>
        <end position="116"/>
    </location>
</feature>
<name>A0ABN9QDG7_9DINO</name>
<protein>
    <recommendedName>
        <fullName evidence="4">Selenoprotein O</fullName>
    </recommendedName>
</protein>
<dbReference type="EMBL" id="CAUYUJ010002842">
    <property type="protein sequence ID" value="CAK0802624.1"/>
    <property type="molecule type" value="Genomic_DNA"/>
</dbReference>
<feature type="non-terminal residue" evidence="2">
    <location>
        <position position="1"/>
    </location>
</feature>
<dbReference type="Proteomes" id="UP001189429">
    <property type="component" value="Unassembled WGS sequence"/>
</dbReference>
<reference evidence="2" key="1">
    <citation type="submission" date="2023-10" db="EMBL/GenBank/DDBJ databases">
        <authorList>
            <person name="Chen Y."/>
            <person name="Shah S."/>
            <person name="Dougan E. K."/>
            <person name="Thang M."/>
            <person name="Chan C."/>
        </authorList>
    </citation>
    <scope>NUCLEOTIDE SEQUENCE [LARGE SCALE GENOMIC DNA]</scope>
</reference>
<accession>A0ABN9QDG7</accession>
<evidence type="ECO:0000256" key="1">
    <source>
        <dbReference type="SAM" id="MobiDB-lite"/>
    </source>
</evidence>
<evidence type="ECO:0008006" key="4">
    <source>
        <dbReference type="Google" id="ProtNLM"/>
    </source>
</evidence>